<dbReference type="InterPro" id="IPR017441">
    <property type="entry name" value="Protein_kinase_ATP_BS"/>
</dbReference>
<comment type="caution">
    <text evidence="6">The sequence shown here is derived from an EMBL/GenBank/DDBJ whole genome shotgun (WGS) entry which is preliminary data.</text>
</comment>
<evidence type="ECO:0000313" key="6">
    <source>
        <dbReference type="EMBL" id="KAK3087792.1"/>
    </source>
</evidence>
<accession>A0AA89BM69</accession>
<dbReference type="EMBL" id="VSWD01000011">
    <property type="protein sequence ID" value="KAK3087792.1"/>
    <property type="molecule type" value="Genomic_DNA"/>
</dbReference>
<proteinExistence type="predicted"/>
<dbReference type="GO" id="GO:0005886">
    <property type="term" value="C:plasma membrane"/>
    <property type="evidence" value="ECO:0007669"/>
    <property type="project" value="TreeGrafter"/>
</dbReference>
<dbReference type="PROSITE" id="PS00107">
    <property type="entry name" value="PROTEIN_KINASE_ATP"/>
    <property type="match status" value="1"/>
</dbReference>
<dbReference type="PROSITE" id="PS00109">
    <property type="entry name" value="PROTEIN_KINASE_TYR"/>
    <property type="match status" value="1"/>
</dbReference>
<dbReference type="GO" id="GO:0043235">
    <property type="term" value="C:receptor complex"/>
    <property type="evidence" value="ECO:0007669"/>
    <property type="project" value="TreeGrafter"/>
</dbReference>
<dbReference type="PANTHER" id="PTHR24416:SF611">
    <property type="entry name" value="TYROSINE-PROTEIN KINASE TRANSMEMBRANE RECEPTOR ROR"/>
    <property type="match status" value="1"/>
</dbReference>
<evidence type="ECO:0000256" key="1">
    <source>
        <dbReference type="ARBA" id="ARBA00004167"/>
    </source>
</evidence>
<evidence type="ECO:0000256" key="2">
    <source>
        <dbReference type="ARBA" id="ARBA00051243"/>
    </source>
</evidence>
<gene>
    <name evidence="6" type="ORF">FSP39_010614</name>
</gene>
<evidence type="ECO:0000256" key="3">
    <source>
        <dbReference type="PROSITE-ProRule" id="PRU10141"/>
    </source>
</evidence>
<dbReference type="PRINTS" id="PR00109">
    <property type="entry name" value="TYRKINASE"/>
</dbReference>
<feature type="region of interest" description="Disordered" evidence="4">
    <location>
        <begin position="265"/>
        <end position="302"/>
    </location>
</feature>
<dbReference type="PROSITE" id="PS50011">
    <property type="entry name" value="PROTEIN_KINASE_DOM"/>
    <property type="match status" value="2"/>
</dbReference>
<feature type="domain" description="Protein kinase" evidence="5">
    <location>
        <begin position="1"/>
        <end position="249"/>
    </location>
</feature>
<dbReference type="Proteomes" id="UP001186944">
    <property type="component" value="Unassembled WGS sequence"/>
</dbReference>
<dbReference type="Gene3D" id="1.10.510.10">
    <property type="entry name" value="Transferase(Phosphotransferase) domain 1"/>
    <property type="match status" value="2"/>
</dbReference>
<dbReference type="InterPro" id="IPR011009">
    <property type="entry name" value="Kinase-like_dom_sf"/>
</dbReference>
<comment type="catalytic activity">
    <reaction evidence="2">
        <text>L-tyrosyl-[protein] + ATP = O-phospho-L-tyrosyl-[protein] + ADP + H(+)</text>
        <dbReference type="Rhea" id="RHEA:10596"/>
        <dbReference type="Rhea" id="RHEA-COMP:10136"/>
        <dbReference type="Rhea" id="RHEA-COMP:20101"/>
        <dbReference type="ChEBI" id="CHEBI:15378"/>
        <dbReference type="ChEBI" id="CHEBI:30616"/>
        <dbReference type="ChEBI" id="CHEBI:46858"/>
        <dbReference type="ChEBI" id="CHEBI:61978"/>
        <dbReference type="ChEBI" id="CHEBI:456216"/>
        <dbReference type="EC" id="2.7.10.1"/>
    </reaction>
</comment>
<protein>
    <recommendedName>
        <fullName evidence="5">Protein kinase domain-containing protein</fullName>
    </recommendedName>
</protein>
<dbReference type="PANTHER" id="PTHR24416">
    <property type="entry name" value="TYROSINE-PROTEIN KINASE RECEPTOR"/>
    <property type="match status" value="1"/>
</dbReference>
<dbReference type="InterPro" id="IPR000719">
    <property type="entry name" value="Prot_kinase_dom"/>
</dbReference>
<evidence type="ECO:0000313" key="7">
    <source>
        <dbReference type="Proteomes" id="UP001186944"/>
    </source>
</evidence>
<keyword evidence="3" id="KW-0547">Nucleotide-binding</keyword>
<feature type="binding site" evidence="3">
    <location>
        <position position="357"/>
    </location>
    <ligand>
        <name>ATP</name>
        <dbReference type="ChEBI" id="CHEBI:30616"/>
    </ligand>
</feature>
<dbReference type="GO" id="GO:0005524">
    <property type="term" value="F:ATP binding"/>
    <property type="evidence" value="ECO:0007669"/>
    <property type="project" value="UniProtKB-UniRule"/>
</dbReference>
<dbReference type="InterPro" id="IPR050122">
    <property type="entry name" value="RTK"/>
</dbReference>
<dbReference type="InterPro" id="IPR001245">
    <property type="entry name" value="Ser-Thr/Tyr_kinase_cat_dom"/>
</dbReference>
<feature type="compositionally biased region" description="Low complexity" evidence="4">
    <location>
        <begin position="276"/>
        <end position="288"/>
    </location>
</feature>
<dbReference type="SUPFAM" id="SSF56112">
    <property type="entry name" value="Protein kinase-like (PK-like)"/>
    <property type="match status" value="2"/>
</dbReference>
<dbReference type="AlphaFoldDB" id="A0AA89BM69"/>
<keyword evidence="7" id="KW-1185">Reference proteome</keyword>
<organism evidence="6 7">
    <name type="scientific">Pinctada imbricata</name>
    <name type="common">Atlantic pearl-oyster</name>
    <name type="synonym">Pinctada martensii</name>
    <dbReference type="NCBI Taxonomy" id="66713"/>
    <lineage>
        <taxon>Eukaryota</taxon>
        <taxon>Metazoa</taxon>
        <taxon>Spiralia</taxon>
        <taxon>Lophotrochozoa</taxon>
        <taxon>Mollusca</taxon>
        <taxon>Bivalvia</taxon>
        <taxon>Autobranchia</taxon>
        <taxon>Pteriomorphia</taxon>
        <taxon>Pterioida</taxon>
        <taxon>Pterioidea</taxon>
        <taxon>Pteriidae</taxon>
        <taxon>Pinctada</taxon>
    </lineage>
</organism>
<dbReference type="GO" id="GO:0007169">
    <property type="term" value="P:cell surface receptor protein tyrosine kinase signaling pathway"/>
    <property type="evidence" value="ECO:0007669"/>
    <property type="project" value="TreeGrafter"/>
</dbReference>
<dbReference type="GO" id="GO:0004714">
    <property type="term" value="F:transmembrane receptor protein tyrosine kinase activity"/>
    <property type="evidence" value="ECO:0007669"/>
    <property type="project" value="UniProtKB-EC"/>
</dbReference>
<sequence>MFMCYEHLRRCTEKMIQIEEPKFFVGVCGIQLSTPPALVMENAQFGSLHRFFQQRKPDQPIYLHHLLTASIQIASGLLYLQEHNVYHGNICCHNILLFKYAIDEIHVKIGDPGMVSLLNTQSIDYEENRRRVPWLAPELLNDMNQMTTQSDMYAFGTTMWEMFSFGKNPVDTMFRQFDSTMISQRMQQHKLPIPESLVIKKNEDIIKENEDYIPRIKQKVVEVMRLCWESQPQNRPGANEMVRDLNSIMASYASLPPSNHIPTIPRQSVQNKRVPSIHSPSAIPSSPARKSETQVPSASISFMKGRPPMDPLQYLIPSKRLHIHNQVLGKGHYGEVRKGSLYKSAQDKTSPTTIAAKILMGEFQNVLDSPEFIKEAKLMAVLSHPHIVKFIGISDNKLILEYVENKSLSSFLRKQRETKTMWDVPKLVRISYEVAEGMKYLSSQKIIHCDLAGRNVLVTKEFQAKISDFGLAKELAKDKDYYTRSKDKDLPLLWCAPEAVSYRKFTIKSDIWSYGVLMWEIFTHGKTPRLSQADTKDTKQPKQHKQNQVDLLNNGVRYVIFTL</sequence>
<feature type="domain" description="Protein kinase" evidence="5">
    <location>
        <begin position="322"/>
        <end position="563"/>
    </location>
</feature>
<reference evidence="6" key="1">
    <citation type="submission" date="2019-08" db="EMBL/GenBank/DDBJ databases">
        <title>The improved chromosome-level genome for the pearl oyster Pinctada fucata martensii using PacBio sequencing and Hi-C.</title>
        <authorList>
            <person name="Zheng Z."/>
        </authorList>
    </citation>
    <scope>NUCLEOTIDE SEQUENCE</scope>
    <source>
        <strain evidence="6">ZZ-2019</strain>
        <tissue evidence="6">Adductor muscle</tissue>
    </source>
</reference>
<dbReference type="InterPro" id="IPR008266">
    <property type="entry name" value="Tyr_kinase_AS"/>
</dbReference>
<evidence type="ECO:0000256" key="4">
    <source>
        <dbReference type="SAM" id="MobiDB-lite"/>
    </source>
</evidence>
<evidence type="ECO:0000259" key="5">
    <source>
        <dbReference type="PROSITE" id="PS50011"/>
    </source>
</evidence>
<keyword evidence="3" id="KW-0067">ATP-binding</keyword>
<dbReference type="Pfam" id="PF07714">
    <property type="entry name" value="PK_Tyr_Ser-Thr"/>
    <property type="match status" value="2"/>
</dbReference>
<comment type="subcellular location">
    <subcellularLocation>
        <location evidence="1">Membrane</location>
        <topology evidence="1">Single-pass membrane protein</topology>
    </subcellularLocation>
</comment>
<name>A0AA89BM69_PINIB</name>